<evidence type="ECO:0000256" key="17">
    <source>
        <dbReference type="ARBA" id="ARBA00047295"/>
    </source>
</evidence>
<feature type="transmembrane region" description="Helical" evidence="18">
    <location>
        <begin position="242"/>
        <end position="263"/>
    </location>
</feature>
<dbReference type="Pfam" id="PF00689">
    <property type="entry name" value="Cation_ATPase_C"/>
    <property type="match status" value="1"/>
</dbReference>
<feature type="transmembrane region" description="Helical" evidence="18">
    <location>
        <begin position="810"/>
        <end position="829"/>
    </location>
</feature>
<dbReference type="PROSITE" id="PS00154">
    <property type="entry name" value="ATPASE_E1_E2"/>
    <property type="match status" value="1"/>
</dbReference>
<dbReference type="RefSeq" id="WP_220197892.1">
    <property type="nucleotide sequence ID" value="NZ_BNJF01000004.1"/>
</dbReference>
<evidence type="ECO:0000256" key="14">
    <source>
        <dbReference type="ARBA" id="ARBA00022989"/>
    </source>
</evidence>
<dbReference type="InterPro" id="IPR004014">
    <property type="entry name" value="ATPase_P-typ_cation-transptr_N"/>
</dbReference>
<dbReference type="Gene3D" id="1.20.1110.10">
    <property type="entry name" value="Calcium-transporting ATPase, transmembrane domain"/>
    <property type="match status" value="1"/>
</dbReference>
<dbReference type="Gene3D" id="2.70.150.10">
    <property type="entry name" value="Calcium-transporting ATPase, cytoplasmic transduction domain A"/>
    <property type="match status" value="1"/>
</dbReference>
<dbReference type="AlphaFoldDB" id="A0A8J3MUY2"/>
<keyword evidence="13" id="KW-1278">Translocase</keyword>
<evidence type="ECO:0000256" key="2">
    <source>
        <dbReference type="ARBA" id="ARBA00004429"/>
    </source>
</evidence>
<dbReference type="SMART" id="SM00831">
    <property type="entry name" value="Cation_ATPase_N"/>
    <property type="match status" value="1"/>
</dbReference>
<keyword evidence="7" id="KW-0997">Cell inner membrane</keyword>
<evidence type="ECO:0000256" key="10">
    <source>
        <dbReference type="ARBA" id="ARBA00022741"/>
    </source>
</evidence>
<feature type="transmembrane region" description="Helical" evidence="18">
    <location>
        <begin position="776"/>
        <end position="798"/>
    </location>
</feature>
<comment type="subcellular location">
    <subcellularLocation>
        <location evidence="2">Cell inner membrane</location>
        <topology evidence="2">Multi-pass membrane protein</topology>
    </subcellularLocation>
</comment>
<dbReference type="InterPro" id="IPR023298">
    <property type="entry name" value="ATPase_P-typ_TM_dom_sf"/>
</dbReference>
<dbReference type="GO" id="GO:0016887">
    <property type="term" value="F:ATP hydrolysis activity"/>
    <property type="evidence" value="ECO:0007669"/>
    <property type="project" value="InterPro"/>
</dbReference>
<keyword evidence="15 18" id="KW-0472">Membrane</keyword>
<keyword evidence="9 18" id="KW-0812">Transmembrane</keyword>
<organism evidence="20 21">
    <name type="scientific">Ktedonospora formicarum</name>
    <dbReference type="NCBI Taxonomy" id="2778364"/>
    <lineage>
        <taxon>Bacteria</taxon>
        <taxon>Bacillati</taxon>
        <taxon>Chloroflexota</taxon>
        <taxon>Ktedonobacteria</taxon>
        <taxon>Ktedonobacterales</taxon>
        <taxon>Ktedonobacteraceae</taxon>
        <taxon>Ktedonospora</taxon>
    </lineage>
</organism>
<accession>A0A8J3MUY2</accession>
<dbReference type="SFLD" id="SFLDF00027">
    <property type="entry name" value="p-type_atpase"/>
    <property type="match status" value="1"/>
</dbReference>
<dbReference type="Proteomes" id="UP000612362">
    <property type="component" value="Unassembled WGS sequence"/>
</dbReference>
<dbReference type="SUPFAM" id="SSF81665">
    <property type="entry name" value="Calcium ATPase, transmembrane domain M"/>
    <property type="match status" value="1"/>
</dbReference>
<evidence type="ECO:0000259" key="19">
    <source>
        <dbReference type="SMART" id="SM00831"/>
    </source>
</evidence>
<evidence type="ECO:0000256" key="8">
    <source>
        <dbReference type="ARBA" id="ARBA00022553"/>
    </source>
</evidence>
<feature type="transmembrane region" description="Helical" evidence="18">
    <location>
        <begin position="715"/>
        <end position="738"/>
    </location>
</feature>
<dbReference type="InterPro" id="IPR018303">
    <property type="entry name" value="ATPase_P-typ_P_site"/>
</dbReference>
<comment type="function">
    <text evidence="1">Mediates magnesium influx to the cytosol.</text>
</comment>
<evidence type="ECO:0000313" key="20">
    <source>
        <dbReference type="EMBL" id="GHO48715.1"/>
    </source>
</evidence>
<dbReference type="EC" id="7.2.2.14" evidence="4"/>
<dbReference type="PANTHER" id="PTHR42861">
    <property type="entry name" value="CALCIUM-TRANSPORTING ATPASE"/>
    <property type="match status" value="1"/>
</dbReference>
<keyword evidence="21" id="KW-1185">Reference proteome</keyword>
<evidence type="ECO:0000256" key="4">
    <source>
        <dbReference type="ARBA" id="ARBA00012786"/>
    </source>
</evidence>
<dbReference type="NCBIfam" id="TIGR01494">
    <property type="entry name" value="ATPase_P-type"/>
    <property type="match status" value="2"/>
</dbReference>
<dbReference type="GO" id="GO:0005524">
    <property type="term" value="F:ATP binding"/>
    <property type="evidence" value="ECO:0007669"/>
    <property type="project" value="UniProtKB-KW"/>
</dbReference>
<dbReference type="CDD" id="cd02077">
    <property type="entry name" value="P-type_ATPase_Mg"/>
    <property type="match status" value="1"/>
</dbReference>
<evidence type="ECO:0000256" key="15">
    <source>
        <dbReference type="ARBA" id="ARBA00023136"/>
    </source>
</evidence>
<comment type="caution">
    <text evidence="20">The sequence shown here is derived from an EMBL/GenBank/DDBJ whole genome shotgun (WGS) entry which is preliminary data.</text>
</comment>
<sequence>MAFPLLPLPILYERLGSSEQGLTYEEARRRLVAYGPNETGGIKRSSGLIQFFRQFLNPLVMILLVASIVSLMLGDRVNASIILTIVLLSNVLNFVQTYHSQHAVEQLRAGIAPTANALRDGKWMEIPRRQLVPGDMISLAAGDLIPADARLVEATDMHVQQAALTGESLPIEKYASDLDLFPENAAEAPNSVFLGTSVVSGTATALVTATGRNTTFGDIAAHLATRAPQTEFERGIKDFGMLILQTVFFLVVFIFLVGILGHHHPLETILFAISLAVGLTPEFLPMITTVTLGQGALRMAKQKVIVKHLESIQNFGSIDTLCSDKTGTLTSGETRLEGHFNLSNHESGRVLLFAYLNSFYETGIKSPLDEAILRSSTIDISGYSKVDEIPFDFERRCLSVVVQHDDEYVLITKGAPESVFLLCSSYEVDGERKSLDDASGAMRAMYVKRYQELNAQGFRVLAIAYRSITRGAQYHKIDEQGMVLLGFLSFADPPKPDVAQVIQALKNDGVRVKILTGDNELVTHHVCEQVGVECNRIVLGSELDHMSDTALTQVVESVHVFARVTPAQKNRIILALKKRKHVVGYIGDGINDAPSLHTADVGISVSTGVDVAKDAAAIILLEQSLRVLHNGILEGRKAFGNVIKYLLMGTSSNFGNMFSMAGAYVFLPFLPMLPSQILLNNFLYDLSQITIPTDTVDASYIKKPQHWDIRLLRDCMIVIGPISSIFDFLTFFLLLRVFQAGEVLFHTGWFIESLATQTLVLFLIRTAGSPLRSRPSYPLLITTLVIVAIGMLLPVTPLAGSLGFKPLPPLYFLLLAGMVVMYLFLVELVKRPLMQKYTCKRDSI</sequence>
<dbReference type="InterPro" id="IPR008250">
    <property type="entry name" value="ATPase_P-typ_transduc_dom_A_sf"/>
</dbReference>
<keyword evidence="14 18" id="KW-1133">Transmembrane helix</keyword>
<dbReference type="EMBL" id="BNJF01000004">
    <property type="protein sequence ID" value="GHO48715.1"/>
    <property type="molecule type" value="Genomic_DNA"/>
</dbReference>
<dbReference type="InterPro" id="IPR023299">
    <property type="entry name" value="ATPase_P-typ_cyto_dom_N"/>
</dbReference>
<name>A0A8J3MUY2_9CHLR</name>
<feature type="transmembrane region" description="Helical" evidence="18">
    <location>
        <begin position="55"/>
        <end position="73"/>
    </location>
</feature>
<evidence type="ECO:0000256" key="11">
    <source>
        <dbReference type="ARBA" id="ARBA00022840"/>
    </source>
</evidence>
<evidence type="ECO:0000313" key="21">
    <source>
        <dbReference type="Proteomes" id="UP000612362"/>
    </source>
</evidence>
<reference evidence="20" key="1">
    <citation type="submission" date="2020-10" db="EMBL/GenBank/DDBJ databases">
        <title>Taxonomic study of unclassified bacteria belonging to the class Ktedonobacteria.</title>
        <authorList>
            <person name="Yabe S."/>
            <person name="Wang C.M."/>
            <person name="Zheng Y."/>
            <person name="Sakai Y."/>
            <person name="Cavaletti L."/>
            <person name="Monciardini P."/>
            <person name="Donadio S."/>
        </authorList>
    </citation>
    <scope>NUCLEOTIDE SEQUENCE</scope>
    <source>
        <strain evidence="20">SOSP1-1</strain>
    </source>
</reference>
<dbReference type="InterPro" id="IPR001757">
    <property type="entry name" value="P_typ_ATPase"/>
</dbReference>
<keyword evidence="6" id="KW-1003">Cell membrane</keyword>
<dbReference type="InterPro" id="IPR006068">
    <property type="entry name" value="ATPase_P-typ_cation-transptr_C"/>
</dbReference>
<keyword evidence="10" id="KW-0547">Nucleotide-binding</keyword>
<dbReference type="InterPro" id="IPR059000">
    <property type="entry name" value="ATPase_P-type_domA"/>
</dbReference>
<keyword evidence="8" id="KW-0597">Phosphoprotein</keyword>
<protein>
    <recommendedName>
        <fullName evidence="5">Magnesium-transporting ATPase, P-type 1</fullName>
        <ecNumber evidence="4">7.2.2.14</ecNumber>
    </recommendedName>
    <alternativeName>
        <fullName evidence="16">Mg(2+) transport ATPase, P-type 1</fullName>
    </alternativeName>
</protein>
<feature type="transmembrane region" description="Helical" evidence="18">
    <location>
        <begin position="744"/>
        <end position="764"/>
    </location>
</feature>
<dbReference type="Gene3D" id="3.40.50.1000">
    <property type="entry name" value="HAD superfamily/HAD-like"/>
    <property type="match status" value="1"/>
</dbReference>
<dbReference type="SUPFAM" id="SSF56784">
    <property type="entry name" value="HAD-like"/>
    <property type="match status" value="1"/>
</dbReference>
<comment type="similarity">
    <text evidence="3">Belongs to the cation transport ATPase (P-type) (TC 3.A.3) family. Type IIIB subfamily.</text>
</comment>
<dbReference type="SFLD" id="SFLDG00002">
    <property type="entry name" value="C1.7:_P-type_atpase_like"/>
    <property type="match status" value="1"/>
</dbReference>
<dbReference type="NCBIfam" id="TIGR01524">
    <property type="entry name" value="ATPase-IIIB_Mg"/>
    <property type="match status" value="1"/>
</dbReference>
<evidence type="ECO:0000256" key="3">
    <source>
        <dbReference type="ARBA" id="ARBA00008746"/>
    </source>
</evidence>
<dbReference type="PRINTS" id="PR01836">
    <property type="entry name" value="MGATPASE"/>
</dbReference>
<dbReference type="SUPFAM" id="SSF81653">
    <property type="entry name" value="Calcium ATPase, transduction domain A"/>
    <property type="match status" value="1"/>
</dbReference>
<feature type="domain" description="Cation-transporting P-type ATPase N-terminal" evidence="19">
    <location>
        <begin position="2"/>
        <end position="75"/>
    </location>
</feature>
<comment type="catalytic activity">
    <reaction evidence="17">
        <text>Mg(2+)(out) + ATP + H2O = Mg(2+)(in) + ADP + phosphate + H(+)</text>
        <dbReference type="Rhea" id="RHEA:10260"/>
        <dbReference type="ChEBI" id="CHEBI:15377"/>
        <dbReference type="ChEBI" id="CHEBI:15378"/>
        <dbReference type="ChEBI" id="CHEBI:18420"/>
        <dbReference type="ChEBI" id="CHEBI:30616"/>
        <dbReference type="ChEBI" id="CHEBI:43474"/>
        <dbReference type="ChEBI" id="CHEBI:456216"/>
        <dbReference type="EC" id="7.2.2.14"/>
    </reaction>
</comment>
<dbReference type="InterPro" id="IPR023214">
    <property type="entry name" value="HAD_sf"/>
</dbReference>
<dbReference type="InterPro" id="IPR006415">
    <property type="entry name" value="P-type_ATPase_IIIB"/>
</dbReference>
<dbReference type="InterPro" id="IPR036412">
    <property type="entry name" value="HAD-like_sf"/>
</dbReference>
<keyword evidence="11" id="KW-0067">ATP-binding</keyword>
<keyword evidence="12" id="KW-0460">Magnesium</keyword>
<dbReference type="Gene3D" id="3.40.1110.10">
    <property type="entry name" value="Calcium-transporting ATPase, cytoplasmic domain N"/>
    <property type="match status" value="1"/>
</dbReference>
<evidence type="ECO:0000256" key="7">
    <source>
        <dbReference type="ARBA" id="ARBA00022519"/>
    </source>
</evidence>
<dbReference type="Pfam" id="PF00690">
    <property type="entry name" value="Cation_ATPase_N"/>
    <property type="match status" value="1"/>
</dbReference>
<evidence type="ECO:0000256" key="12">
    <source>
        <dbReference type="ARBA" id="ARBA00022842"/>
    </source>
</evidence>
<dbReference type="GO" id="GO:0005886">
    <property type="term" value="C:plasma membrane"/>
    <property type="evidence" value="ECO:0007669"/>
    <property type="project" value="UniProtKB-SubCell"/>
</dbReference>
<dbReference type="GO" id="GO:0015444">
    <property type="term" value="F:P-type magnesium transporter activity"/>
    <property type="evidence" value="ECO:0007669"/>
    <property type="project" value="UniProtKB-EC"/>
</dbReference>
<evidence type="ECO:0000256" key="18">
    <source>
        <dbReference type="SAM" id="Phobius"/>
    </source>
</evidence>
<gene>
    <name evidence="20" type="primary">mgt</name>
    <name evidence="20" type="ORF">KSX_68780</name>
</gene>
<evidence type="ECO:0000256" key="5">
    <source>
        <dbReference type="ARBA" id="ARBA00013555"/>
    </source>
</evidence>
<dbReference type="Pfam" id="PF00122">
    <property type="entry name" value="E1-E2_ATPase"/>
    <property type="match status" value="1"/>
</dbReference>
<evidence type="ECO:0000256" key="1">
    <source>
        <dbReference type="ARBA" id="ARBA00003954"/>
    </source>
</evidence>
<evidence type="ECO:0000256" key="13">
    <source>
        <dbReference type="ARBA" id="ARBA00022967"/>
    </source>
</evidence>
<evidence type="ECO:0000256" key="16">
    <source>
        <dbReference type="ARBA" id="ARBA00029806"/>
    </source>
</evidence>
<dbReference type="InterPro" id="IPR044492">
    <property type="entry name" value="P_typ_ATPase_HD_dom"/>
</dbReference>
<dbReference type="Pfam" id="PF13246">
    <property type="entry name" value="Cation_ATPase"/>
    <property type="match status" value="1"/>
</dbReference>
<feature type="transmembrane region" description="Helical" evidence="18">
    <location>
        <begin position="269"/>
        <end position="293"/>
    </location>
</feature>
<proteinExistence type="inferred from homology"/>
<evidence type="ECO:0000256" key="9">
    <source>
        <dbReference type="ARBA" id="ARBA00022692"/>
    </source>
</evidence>
<evidence type="ECO:0000256" key="6">
    <source>
        <dbReference type="ARBA" id="ARBA00022475"/>
    </source>
</evidence>
<dbReference type="SFLD" id="SFLDS00003">
    <property type="entry name" value="Haloacid_Dehalogenase"/>
    <property type="match status" value="1"/>
</dbReference>